<dbReference type="RefSeq" id="YP_009448210.1">
    <property type="nucleotide sequence ID" value="NC_036594.1"/>
</dbReference>
<protein>
    <submittedName>
        <fullName evidence="1">Uncharacterized protein</fullName>
    </submittedName>
</protein>
<keyword evidence="2" id="KW-1185">Reference proteome</keyword>
<reference evidence="1" key="1">
    <citation type="submission" date="2017-08" db="EMBL/GenBank/DDBJ databases">
        <authorList>
            <consortium name="Urmite Genomes"/>
        </authorList>
    </citation>
    <scope>NUCLEOTIDE SEQUENCE [LARGE SCALE GENOMIC DNA]</scope>
    <source>
        <strain evidence="1">IHUMI-LCC2</strain>
    </source>
</reference>
<dbReference type="GeneID" id="35382073"/>
<accession>A0A2I2L302</accession>
<dbReference type="KEGG" id="vg:35382073"/>
<gene>
    <name evidence="1" type="ORF">ORPV_4</name>
</gene>
<evidence type="ECO:0000313" key="1">
    <source>
        <dbReference type="EMBL" id="SNW61908.1"/>
    </source>
</evidence>
<sequence length="154" mass="17674">MTINSPYESTEDNNVSLNKFILDLLDALDNDNDDKDTCPSCPSSCPLLTYNEEEDKNFNIIECNMFSYMDDDDNFLSILRNMTKGYKERVERVEYLSKEIKKDLRVAASFGKESLTISLLTEELDVISDLASLFDKMGLRCEILIPQGLKLSWM</sequence>
<dbReference type="EMBL" id="LT906555">
    <property type="protein sequence ID" value="SNW61908.1"/>
    <property type="molecule type" value="Genomic_DNA"/>
</dbReference>
<name>A0A2I2L302_9VIRU</name>
<organism evidence="1">
    <name type="scientific">Orpheovirus IHUMI-LCC2</name>
    <dbReference type="NCBI Taxonomy" id="2023057"/>
    <lineage>
        <taxon>Viruses</taxon>
        <taxon>Varidnaviria</taxon>
        <taxon>Bamfordvirae</taxon>
        <taxon>Nucleocytoviricota</taxon>
        <taxon>Megaviricetes</taxon>
        <taxon>Pimascovirales</taxon>
        <taxon>Ocovirineae</taxon>
        <taxon>Orpheoviridae</taxon>
        <taxon>Alphaorpheovirus</taxon>
        <taxon>Alphaorpheovirus massiliense</taxon>
    </lineage>
</organism>
<evidence type="ECO:0000313" key="2">
    <source>
        <dbReference type="Proteomes" id="UP000236316"/>
    </source>
</evidence>
<proteinExistence type="predicted"/>
<dbReference type="Proteomes" id="UP000236316">
    <property type="component" value="Segment"/>
</dbReference>